<keyword evidence="1" id="KW-1133">Transmembrane helix</keyword>
<proteinExistence type="predicted"/>
<organism evidence="2 3">
    <name type="scientific">Methylorubrum aminovorans</name>
    <dbReference type="NCBI Taxonomy" id="269069"/>
    <lineage>
        <taxon>Bacteria</taxon>
        <taxon>Pseudomonadati</taxon>
        <taxon>Pseudomonadota</taxon>
        <taxon>Alphaproteobacteria</taxon>
        <taxon>Hyphomicrobiales</taxon>
        <taxon>Methylobacteriaceae</taxon>
        <taxon>Methylorubrum</taxon>
    </lineage>
</organism>
<dbReference type="RefSeq" id="WP_238221974.1">
    <property type="nucleotide sequence ID" value="NZ_BAAADH010000020.1"/>
</dbReference>
<comment type="caution">
    <text evidence="2">The sequence shown here is derived from an EMBL/GenBank/DDBJ whole genome shotgun (WGS) entry which is preliminary data.</text>
</comment>
<protein>
    <submittedName>
        <fullName evidence="2">Uncharacterized protein</fullName>
    </submittedName>
</protein>
<sequence length="62" mass="6783">MKFVSALFFSVLEVLLTVVAAFLVIGAMLLTCSAFDVSLNTSYVLCAVGLYFVAVGVWERMR</sequence>
<evidence type="ECO:0000313" key="3">
    <source>
        <dbReference type="Proteomes" id="UP001055039"/>
    </source>
</evidence>
<feature type="transmembrane region" description="Helical" evidence="1">
    <location>
        <begin position="7"/>
        <end position="30"/>
    </location>
</feature>
<dbReference type="EMBL" id="BPRC01000001">
    <property type="protein sequence ID" value="GJE63191.1"/>
    <property type="molecule type" value="Genomic_DNA"/>
</dbReference>
<keyword evidence="1" id="KW-0472">Membrane</keyword>
<evidence type="ECO:0000313" key="2">
    <source>
        <dbReference type="EMBL" id="GJE63191.1"/>
    </source>
</evidence>
<evidence type="ECO:0000256" key="1">
    <source>
        <dbReference type="SAM" id="Phobius"/>
    </source>
</evidence>
<reference evidence="2" key="1">
    <citation type="journal article" date="2021" name="Front. Microbiol.">
        <title>Comprehensive Comparative Genomics and Phenotyping of Methylobacterium Species.</title>
        <authorList>
            <person name="Alessa O."/>
            <person name="Ogura Y."/>
            <person name="Fujitani Y."/>
            <person name="Takami H."/>
            <person name="Hayashi T."/>
            <person name="Sahin N."/>
            <person name="Tani A."/>
        </authorList>
    </citation>
    <scope>NUCLEOTIDE SEQUENCE</scope>
    <source>
        <strain evidence="2">NBRC 15686</strain>
    </source>
</reference>
<dbReference type="Proteomes" id="UP001055039">
    <property type="component" value="Unassembled WGS sequence"/>
</dbReference>
<keyword evidence="3" id="KW-1185">Reference proteome</keyword>
<feature type="transmembrane region" description="Helical" evidence="1">
    <location>
        <begin position="42"/>
        <end position="58"/>
    </location>
</feature>
<reference evidence="2" key="2">
    <citation type="submission" date="2021-08" db="EMBL/GenBank/DDBJ databases">
        <authorList>
            <person name="Tani A."/>
            <person name="Ola A."/>
            <person name="Ogura Y."/>
            <person name="Katsura K."/>
            <person name="Hayashi T."/>
        </authorList>
    </citation>
    <scope>NUCLEOTIDE SEQUENCE</scope>
    <source>
        <strain evidence="2">NBRC 15686</strain>
    </source>
</reference>
<accession>A0ABQ4U7A0</accession>
<gene>
    <name evidence="2" type="ORF">LNAOJCKE_0385</name>
</gene>
<keyword evidence="1" id="KW-0812">Transmembrane</keyword>
<name>A0ABQ4U7A0_9HYPH</name>